<dbReference type="KEGG" id="tzo:THMIRHAT_05290"/>
<evidence type="ECO:0000256" key="5">
    <source>
        <dbReference type="ARBA" id="ARBA00022692"/>
    </source>
</evidence>
<name>A0A6F8PKZ9_9GAMM</name>
<keyword evidence="11" id="KW-1185">Reference proteome</keyword>
<dbReference type="RefSeq" id="WP_173290511.1">
    <property type="nucleotide sequence ID" value="NZ_AP021888.1"/>
</dbReference>
<organism evidence="10 11">
    <name type="scientific">Thiosulfativibrio zosterae</name>
    <dbReference type="NCBI Taxonomy" id="2675053"/>
    <lineage>
        <taxon>Bacteria</taxon>
        <taxon>Pseudomonadati</taxon>
        <taxon>Pseudomonadota</taxon>
        <taxon>Gammaproteobacteria</taxon>
        <taxon>Thiotrichales</taxon>
        <taxon>Piscirickettsiaceae</taxon>
        <taxon>Thiosulfativibrio</taxon>
    </lineage>
</organism>
<sequence>MNLPTFNSPSKMSFLLIAVIAIWHLIIVGSVNLSVDEAHYALYGLHLDWSYFDHPPMVGWLNALILPFTQSDLGLRILPIILFSGSLWMLYLIANRLFPEFAWTGFWTIALINSAIMFQLLSLSMLPDTPIMLASLLVFWTLLNLRETQHPPLKPWLWLGFWLGIAGLSKYTAVTLVISLLLVMLIERRFYWLKQPGLYGAIALAGMMILPVLIWNAQHDWISFLYQIHHGTHNSDWSWLRAVQTQAAQFGVYSPLLFIVGWWLAFKLWLNSDSSRLLAIFALPTLMLFAMGSGYEMSLPHWTQLAWLFLAPAVVFWVWQSWSKRFVRWFTYGSSALTIIASLLLNSHLFTPCLPFPDNQDLTRELQGWPEAIAKAQSYQAQDPNTVLVANNWSQASRIAWYARPHPIYVTDNRFDQFDLWFGNPPAHSNGIIIIPSYEAKQPRVGGPGAFKHCQLLETLPIVNHQKTLVTYRLFSCQDFVPPIYDGWVSELPLVKAIQ</sequence>
<evidence type="ECO:0000256" key="1">
    <source>
        <dbReference type="ARBA" id="ARBA00004651"/>
    </source>
</evidence>
<evidence type="ECO:0000259" key="9">
    <source>
        <dbReference type="Pfam" id="PF13231"/>
    </source>
</evidence>
<feature type="transmembrane region" description="Helical" evidence="8">
    <location>
        <begin position="100"/>
        <end position="118"/>
    </location>
</feature>
<feature type="transmembrane region" description="Helical" evidence="8">
    <location>
        <begin position="301"/>
        <end position="319"/>
    </location>
</feature>
<feature type="transmembrane region" description="Helical" evidence="8">
    <location>
        <begin position="155"/>
        <end position="186"/>
    </location>
</feature>
<feature type="domain" description="Glycosyltransferase RgtA/B/C/D-like" evidence="9">
    <location>
        <begin position="53"/>
        <end position="215"/>
    </location>
</feature>
<feature type="transmembrane region" description="Helical" evidence="8">
    <location>
        <begin position="326"/>
        <end position="345"/>
    </location>
</feature>
<dbReference type="GO" id="GO:0016763">
    <property type="term" value="F:pentosyltransferase activity"/>
    <property type="evidence" value="ECO:0007669"/>
    <property type="project" value="TreeGrafter"/>
</dbReference>
<keyword evidence="4" id="KW-0808">Transferase</keyword>
<keyword evidence="6 8" id="KW-1133">Transmembrane helix</keyword>
<evidence type="ECO:0000256" key="7">
    <source>
        <dbReference type="ARBA" id="ARBA00023136"/>
    </source>
</evidence>
<accession>A0A6F8PKZ9</accession>
<dbReference type="InterPro" id="IPR038731">
    <property type="entry name" value="RgtA/B/C-like"/>
</dbReference>
<dbReference type="AlphaFoldDB" id="A0A6F8PKZ9"/>
<evidence type="ECO:0000256" key="8">
    <source>
        <dbReference type="SAM" id="Phobius"/>
    </source>
</evidence>
<dbReference type="Proteomes" id="UP000501466">
    <property type="component" value="Chromosome"/>
</dbReference>
<feature type="transmembrane region" description="Helical" evidence="8">
    <location>
        <begin position="198"/>
        <end position="217"/>
    </location>
</feature>
<feature type="transmembrane region" description="Helical" evidence="8">
    <location>
        <begin position="75"/>
        <end position="94"/>
    </location>
</feature>
<evidence type="ECO:0000313" key="11">
    <source>
        <dbReference type="Proteomes" id="UP000501466"/>
    </source>
</evidence>
<keyword evidence="5 8" id="KW-0812">Transmembrane</keyword>
<feature type="transmembrane region" description="Helical" evidence="8">
    <location>
        <begin position="247"/>
        <end position="265"/>
    </location>
</feature>
<evidence type="ECO:0000256" key="6">
    <source>
        <dbReference type="ARBA" id="ARBA00022989"/>
    </source>
</evidence>
<dbReference type="EMBL" id="AP021888">
    <property type="protein sequence ID" value="BBP42783.1"/>
    <property type="molecule type" value="Genomic_DNA"/>
</dbReference>
<feature type="transmembrane region" description="Helical" evidence="8">
    <location>
        <begin position="12"/>
        <end position="31"/>
    </location>
</feature>
<proteinExistence type="predicted"/>
<keyword evidence="3" id="KW-0328">Glycosyltransferase</keyword>
<dbReference type="GO" id="GO:0009103">
    <property type="term" value="P:lipopolysaccharide biosynthetic process"/>
    <property type="evidence" value="ECO:0007669"/>
    <property type="project" value="UniProtKB-ARBA"/>
</dbReference>
<feature type="transmembrane region" description="Helical" evidence="8">
    <location>
        <begin position="277"/>
        <end position="295"/>
    </location>
</feature>
<reference evidence="11" key="1">
    <citation type="submission" date="2019-11" db="EMBL/GenBank/DDBJ databases">
        <title>Isolation and characterization of two novel species in the genus Thiomicrorhabdus.</title>
        <authorList>
            <person name="Mochizuki J."/>
            <person name="Kojima H."/>
            <person name="Fukui M."/>
        </authorList>
    </citation>
    <scope>NUCLEOTIDE SEQUENCE [LARGE SCALE GENOMIC DNA]</scope>
    <source>
        <strain evidence="11">AkT22</strain>
    </source>
</reference>
<dbReference type="GO" id="GO:0005886">
    <property type="term" value="C:plasma membrane"/>
    <property type="evidence" value="ECO:0007669"/>
    <property type="project" value="UniProtKB-SubCell"/>
</dbReference>
<protein>
    <recommendedName>
        <fullName evidence="9">Glycosyltransferase RgtA/B/C/D-like domain-containing protein</fullName>
    </recommendedName>
</protein>
<dbReference type="PANTHER" id="PTHR33908:SF11">
    <property type="entry name" value="MEMBRANE PROTEIN"/>
    <property type="match status" value="1"/>
</dbReference>
<keyword evidence="7 8" id="KW-0472">Membrane</keyword>
<evidence type="ECO:0000256" key="4">
    <source>
        <dbReference type="ARBA" id="ARBA00022679"/>
    </source>
</evidence>
<dbReference type="PANTHER" id="PTHR33908">
    <property type="entry name" value="MANNOSYLTRANSFERASE YKCB-RELATED"/>
    <property type="match status" value="1"/>
</dbReference>
<evidence type="ECO:0000256" key="3">
    <source>
        <dbReference type="ARBA" id="ARBA00022676"/>
    </source>
</evidence>
<comment type="subcellular location">
    <subcellularLocation>
        <location evidence="1">Cell membrane</location>
        <topology evidence="1">Multi-pass membrane protein</topology>
    </subcellularLocation>
</comment>
<gene>
    <name evidence="10" type="ORF">THMIRHAT_05290</name>
</gene>
<dbReference type="InterPro" id="IPR050297">
    <property type="entry name" value="LipidA_mod_glycosyltrf_83"/>
</dbReference>
<evidence type="ECO:0000256" key="2">
    <source>
        <dbReference type="ARBA" id="ARBA00022475"/>
    </source>
</evidence>
<dbReference type="Pfam" id="PF13231">
    <property type="entry name" value="PMT_2"/>
    <property type="match status" value="1"/>
</dbReference>
<keyword evidence="2" id="KW-1003">Cell membrane</keyword>
<evidence type="ECO:0000313" key="10">
    <source>
        <dbReference type="EMBL" id="BBP42783.1"/>
    </source>
</evidence>